<comment type="caution">
    <text evidence="1">The sequence shown here is derived from an EMBL/GenBank/DDBJ whole genome shotgun (WGS) entry which is preliminary data.</text>
</comment>
<gene>
    <name evidence="1" type="ORF">Taro_017309</name>
</gene>
<dbReference type="AlphaFoldDB" id="A0A843UR26"/>
<evidence type="ECO:0000313" key="2">
    <source>
        <dbReference type="Proteomes" id="UP000652761"/>
    </source>
</evidence>
<dbReference type="Proteomes" id="UP000652761">
    <property type="component" value="Unassembled WGS sequence"/>
</dbReference>
<name>A0A843UR26_COLES</name>
<reference evidence="1" key="1">
    <citation type="submission" date="2017-07" db="EMBL/GenBank/DDBJ databases">
        <title>Taro Niue Genome Assembly and Annotation.</title>
        <authorList>
            <person name="Atibalentja N."/>
            <person name="Keating K."/>
            <person name="Fields C.J."/>
        </authorList>
    </citation>
    <scope>NUCLEOTIDE SEQUENCE</scope>
    <source>
        <strain evidence="1">Niue_2</strain>
        <tissue evidence="1">Leaf</tissue>
    </source>
</reference>
<accession>A0A843UR26</accession>
<organism evidence="1 2">
    <name type="scientific">Colocasia esculenta</name>
    <name type="common">Wild taro</name>
    <name type="synonym">Arum esculentum</name>
    <dbReference type="NCBI Taxonomy" id="4460"/>
    <lineage>
        <taxon>Eukaryota</taxon>
        <taxon>Viridiplantae</taxon>
        <taxon>Streptophyta</taxon>
        <taxon>Embryophyta</taxon>
        <taxon>Tracheophyta</taxon>
        <taxon>Spermatophyta</taxon>
        <taxon>Magnoliopsida</taxon>
        <taxon>Liliopsida</taxon>
        <taxon>Araceae</taxon>
        <taxon>Aroideae</taxon>
        <taxon>Colocasieae</taxon>
        <taxon>Colocasia</taxon>
    </lineage>
</organism>
<keyword evidence="2" id="KW-1185">Reference proteome</keyword>
<protein>
    <submittedName>
        <fullName evidence="1">Uncharacterized protein</fullName>
    </submittedName>
</protein>
<dbReference type="EMBL" id="NMUH01000787">
    <property type="protein sequence ID" value="MQL84806.1"/>
    <property type="molecule type" value="Genomic_DNA"/>
</dbReference>
<sequence>MSWPQRSPNPLSEIPHGLWGSLKTPVINKDHMLMVKHRSTVYIANKSLGPKTGPWDSPKKRSQNGWIACTDAKNNISQSPLRTQQHPAQLVFLHTRREQHPGYHQVFLHTRREQHPGYHQVILHTRREHHKERFVRQAPRSNCNKQ</sequence>
<evidence type="ECO:0000313" key="1">
    <source>
        <dbReference type="EMBL" id="MQL84806.1"/>
    </source>
</evidence>
<proteinExistence type="predicted"/>